<proteinExistence type="predicted"/>
<gene>
    <name evidence="2" type="ORF">Dsin_009241</name>
</gene>
<reference evidence="2" key="1">
    <citation type="journal article" date="2023" name="Plant J.">
        <title>Genome sequences and population genomics provide insights into the demographic history, inbreeding, and mutation load of two 'living fossil' tree species of Dipteronia.</title>
        <authorList>
            <person name="Feng Y."/>
            <person name="Comes H.P."/>
            <person name="Chen J."/>
            <person name="Zhu S."/>
            <person name="Lu R."/>
            <person name="Zhang X."/>
            <person name="Li P."/>
            <person name="Qiu J."/>
            <person name="Olsen K.M."/>
            <person name="Qiu Y."/>
        </authorList>
    </citation>
    <scope>NUCLEOTIDE SEQUENCE</scope>
    <source>
        <strain evidence="2">NBL</strain>
    </source>
</reference>
<protein>
    <recommendedName>
        <fullName evidence="1">DUF4283 domain-containing protein</fullName>
    </recommendedName>
</protein>
<dbReference type="Pfam" id="PF14111">
    <property type="entry name" value="DUF4283"/>
    <property type="match status" value="1"/>
</dbReference>
<dbReference type="EMBL" id="JANJYJ010000003">
    <property type="protein sequence ID" value="KAK3222216.1"/>
    <property type="molecule type" value="Genomic_DNA"/>
</dbReference>
<keyword evidence="3" id="KW-1185">Reference proteome</keyword>
<feature type="domain" description="DUF4283" evidence="1">
    <location>
        <begin position="76"/>
        <end position="152"/>
    </location>
</feature>
<dbReference type="InterPro" id="IPR025558">
    <property type="entry name" value="DUF4283"/>
</dbReference>
<evidence type="ECO:0000259" key="1">
    <source>
        <dbReference type="Pfam" id="PF14111"/>
    </source>
</evidence>
<organism evidence="2 3">
    <name type="scientific">Dipteronia sinensis</name>
    <dbReference type="NCBI Taxonomy" id="43782"/>
    <lineage>
        <taxon>Eukaryota</taxon>
        <taxon>Viridiplantae</taxon>
        <taxon>Streptophyta</taxon>
        <taxon>Embryophyta</taxon>
        <taxon>Tracheophyta</taxon>
        <taxon>Spermatophyta</taxon>
        <taxon>Magnoliopsida</taxon>
        <taxon>eudicotyledons</taxon>
        <taxon>Gunneridae</taxon>
        <taxon>Pentapetalae</taxon>
        <taxon>rosids</taxon>
        <taxon>malvids</taxon>
        <taxon>Sapindales</taxon>
        <taxon>Sapindaceae</taxon>
        <taxon>Hippocastanoideae</taxon>
        <taxon>Acereae</taxon>
        <taxon>Dipteronia</taxon>
    </lineage>
</organism>
<evidence type="ECO:0000313" key="3">
    <source>
        <dbReference type="Proteomes" id="UP001281410"/>
    </source>
</evidence>
<sequence>MADGVLQLERLQMERKSLRLQGEGGFSFLWQYFTFALFVRNCGPAKIAKLYASLTLLETEEPVQWLEKGLMVAAAHKLSLSLVGKVFTNKIVNIDVFVGVLRRIWHLHEGVEIECVDTNIFTFKFKSIEDRLQISAGGPWTFDGALIVLEELHGHSTKECMTKKGKGEQLFGA</sequence>
<comment type="caution">
    <text evidence="2">The sequence shown here is derived from an EMBL/GenBank/DDBJ whole genome shotgun (WGS) entry which is preliminary data.</text>
</comment>
<dbReference type="Proteomes" id="UP001281410">
    <property type="component" value="Unassembled WGS sequence"/>
</dbReference>
<evidence type="ECO:0000313" key="2">
    <source>
        <dbReference type="EMBL" id="KAK3222216.1"/>
    </source>
</evidence>
<name>A0AAE0EBK0_9ROSI</name>
<accession>A0AAE0EBK0</accession>
<dbReference type="AlphaFoldDB" id="A0AAE0EBK0"/>